<evidence type="ECO:0000313" key="1">
    <source>
        <dbReference type="EMBL" id="KAE8756280.1"/>
    </source>
</evidence>
<dbReference type="RefSeq" id="WP_154565155.1">
    <property type="nucleotide sequence ID" value="NZ_VOSW01000066.1"/>
</dbReference>
<evidence type="ECO:0000313" key="2">
    <source>
        <dbReference type="Proteomes" id="UP000463700"/>
    </source>
</evidence>
<dbReference type="AlphaFoldDB" id="A0A6N6W9Q7"/>
<dbReference type="Proteomes" id="UP000463700">
    <property type="component" value="Unassembled WGS sequence"/>
</dbReference>
<comment type="caution">
    <text evidence="1">The sequence shown here is derived from an EMBL/GenBank/DDBJ whole genome shotgun (WGS) entry which is preliminary data.</text>
</comment>
<dbReference type="EMBL" id="VOSW01000066">
    <property type="protein sequence ID" value="KAE8756280.1"/>
    <property type="molecule type" value="Genomic_DNA"/>
</dbReference>
<name>A0A6N6W9Q7_9BURK</name>
<protein>
    <recommendedName>
        <fullName evidence="3">HEPN domain-containing protein</fullName>
    </recommendedName>
</protein>
<dbReference type="Gene3D" id="1.20.120.330">
    <property type="entry name" value="Nucleotidyltransferases domain 2"/>
    <property type="match status" value="1"/>
</dbReference>
<dbReference type="OrthoDB" id="7860940at2"/>
<gene>
    <name evidence="1" type="ORF">FSO04_29585</name>
</gene>
<sequence length="167" mass="19070">MEQVADALTQHAVATDSVLNPNLFGRSAFNRYYYGVFLAVREMIRYGHPEIVRFPHKTMPDDLTGKLREKIVDVARQRAKRGLISHAEQSQFVERASTALRELAEILKEGYRIREIADYEPSVLATVQNGHVLLDDKTSDAARNWGRRAERAIGQVKHVWRQLGLTN</sequence>
<accession>A0A6N6W9Q7</accession>
<reference evidence="1 2" key="1">
    <citation type="journal article" date="2020" name="Int. J. Syst. Evol. Microbiol.">
        <title>Paraburkholderia madseniana sp. nov., a phenolic acid-degrading bacterium isolated from acidic forest soil.</title>
        <authorList>
            <person name="Wilhelm R.C."/>
            <person name="Murphy S.J.L."/>
            <person name="Feriancek N.M."/>
            <person name="Karasz D.C."/>
            <person name="DeRito C.M."/>
            <person name="Newman J.D."/>
            <person name="Buckley D.H."/>
        </authorList>
    </citation>
    <scope>NUCLEOTIDE SEQUENCE [LARGE SCALE GENOMIC DNA]</scope>
    <source>
        <strain evidence="1 2">RP11</strain>
    </source>
</reference>
<organism evidence="1 2">
    <name type="scientific">Paraburkholderia madseniana</name>
    <dbReference type="NCBI Taxonomy" id="2599607"/>
    <lineage>
        <taxon>Bacteria</taxon>
        <taxon>Pseudomonadati</taxon>
        <taxon>Pseudomonadota</taxon>
        <taxon>Betaproteobacteria</taxon>
        <taxon>Burkholderiales</taxon>
        <taxon>Burkholderiaceae</taxon>
        <taxon>Paraburkholderia</taxon>
    </lineage>
</organism>
<evidence type="ECO:0008006" key="3">
    <source>
        <dbReference type="Google" id="ProtNLM"/>
    </source>
</evidence>
<proteinExistence type="predicted"/>